<protein>
    <submittedName>
        <fullName evidence="3">Uncharacterized protein</fullName>
    </submittedName>
</protein>
<dbReference type="OrthoDB" id="695057at2759"/>
<proteinExistence type="predicted"/>
<gene>
    <name evidence="3" type="ORF">NCGR_LOCUS28293</name>
</gene>
<dbReference type="AlphaFoldDB" id="A0A811PF36"/>
<evidence type="ECO:0000256" key="2">
    <source>
        <dbReference type="SAM" id="MobiDB-lite"/>
    </source>
</evidence>
<evidence type="ECO:0000256" key="1">
    <source>
        <dbReference type="SAM" id="Coils"/>
    </source>
</evidence>
<accession>A0A811PF36</accession>
<dbReference type="Proteomes" id="UP000604825">
    <property type="component" value="Unassembled WGS sequence"/>
</dbReference>
<feature type="coiled-coil region" evidence="1">
    <location>
        <begin position="92"/>
        <end position="147"/>
    </location>
</feature>
<evidence type="ECO:0000313" key="3">
    <source>
        <dbReference type="EMBL" id="CAD6242988.1"/>
    </source>
</evidence>
<evidence type="ECO:0000313" key="4">
    <source>
        <dbReference type="Proteomes" id="UP000604825"/>
    </source>
</evidence>
<reference evidence="3" key="1">
    <citation type="submission" date="2020-10" db="EMBL/GenBank/DDBJ databases">
        <authorList>
            <person name="Han B."/>
            <person name="Lu T."/>
            <person name="Zhao Q."/>
            <person name="Huang X."/>
            <person name="Zhao Y."/>
        </authorList>
    </citation>
    <scope>NUCLEOTIDE SEQUENCE</scope>
</reference>
<name>A0A811PF36_9POAL</name>
<comment type="caution">
    <text evidence="3">The sequence shown here is derived from an EMBL/GenBank/DDBJ whole genome shotgun (WGS) entry which is preliminary data.</text>
</comment>
<organism evidence="3 4">
    <name type="scientific">Miscanthus lutarioriparius</name>
    <dbReference type="NCBI Taxonomy" id="422564"/>
    <lineage>
        <taxon>Eukaryota</taxon>
        <taxon>Viridiplantae</taxon>
        <taxon>Streptophyta</taxon>
        <taxon>Embryophyta</taxon>
        <taxon>Tracheophyta</taxon>
        <taxon>Spermatophyta</taxon>
        <taxon>Magnoliopsida</taxon>
        <taxon>Liliopsida</taxon>
        <taxon>Poales</taxon>
        <taxon>Poaceae</taxon>
        <taxon>PACMAD clade</taxon>
        <taxon>Panicoideae</taxon>
        <taxon>Andropogonodae</taxon>
        <taxon>Andropogoneae</taxon>
        <taxon>Saccharinae</taxon>
        <taxon>Miscanthus</taxon>
    </lineage>
</organism>
<dbReference type="EMBL" id="CAJGYO010000007">
    <property type="protein sequence ID" value="CAD6242988.1"/>
    <property type="molecule type" value="Genomic_DNA"/>
</dbReference>
<feature type="region of interest" description="Disordered" evidence="2">
    <location>
        <begin position="1"/>
        <end position="35"/>
    </location>
</feature>
<keyword evidence="1" id="KW-0175">Coiled coil</keyword>
<sequence length="164" mass="18107">MPPGGMKRVRAIGGSEATPGVATRSGKKYITNHPTSTMEDMLAQPAQDLETPRSSTEIVLKVLSQTSAACTFLKNDGIETPVSKSAASATREAQLQKQLQAEKERADNLEEQLVHLKKKATEIEESMARTQEVVLKNQQELEEFKKKQEANDMILQRILGLNSE</sequence>
<keyword evidence="4" id="KW-1185">Reference proteome</keyword>